<reference evidence="3 4" key="1">
    <citation type="submission" date="2018-05" db="EMBL/GenBank/DDBJ databases">
        <title>Abyssibacter profundi OUC007T gen. nov., sp. nov, a marine bacterium isolated from seawater of the Mariana Trench.</title>
        <authorList>
            <person name="Zhou S."/>
        </authorList>
    </citation>
    <scope>NUCLEOTIDE SEQUENCE [LARGE SCALE GENOMIC DNA]</scope>
    <source>
        <strain evidence="3 4">OUC007</strain>
    </source>
</reference>
<dbReference type="EMBL" id="QEQK01000011">
    <property type="protein sequence ID" value="PWN55307.1"/>
    <property type="molecule type" value="Genomic_DNA"/>
</dbReference>
<evidence type="ECO:0000313" key="3">
    <source>
        <dbReference type="EMBL" id="PWN55307.1"/>
    </source>
</evidence>
<protein>
    <submittedName>
        <fullName evidence="3">Uncharacterized protein</fullName>
    </submittedName>
</protein>
<gene>
    <name evidence="3" type="ORF">DEH80_12530</name>
</gene>
<accession>A0A383XRQ3</accession>
<dbReference type="PANTHER" id="PTHR12788:SF10">
    <property type="entry name" value="PROTEIN-TYROSINE SULFOTRANSFERASE"/>
    <property type="match status" value="1"/>
</dbReference>
<dbReference type="SUPFAM" id="SSF48452">
    <property type="entry name" value="TPR-like"/>
    <property type="match status" value="1"/>
</dbReference>
<dbReference type="PANTHER" id="PTHR12788">
    <property type="entry name" value="PROTEIN-TYROSINE SULFOTRANSFERASE 2"/>
    <property type="match status" value="1"/>
</dbReference>
<sequence length="605" mass="67491">MNNNSQTAPAGAGAQRIATAFDLYRRGELDRAREIFSEYMHDPALGTDARRGLAVIAWQRRQPDSAIQLLMEAVRLAPDHSDARADLALTLMMAGRLEESLEHWQRRLELAPKDAAAWHNFGKAFVDLKRYGEAAGAFEQALTLDPNLVGTYMTYARAMQAAGDWSKAEDVWRRALKVPAAEQAGYIGLTGLLFKRGRLDEALEAYRQGVIRFPESPDLRLGFAQLLEDFADKAGAEREYRKVLALDAGAPMALEGLLTLLRGDALDDDLAAARALLADDQQPPKARANVGFGLGKALDAKGDAAAAMSVWAQANAARREQAGPYDRETGSQYIDRLIEAFSPEFLSQSRLWGVDDPRPVFIVGMPRSGTSLVEQILASHPDAYGYGELPDIPKLAKALPARANSIQRWPEVVASLNPELTQQTAMRYLGALMERKRVSAGRLIDKAPMNYHYVGLILTLFPNAHVIWCRRDPRDIGVSIYGENFGLAQKYATDLSDIGFYIRQYARLMRHWQAHLGERMHVCEYEAMVSDPEQQTRALVSAVGLPWDDQCLRYYEDERPVLTPSRWQVRSPIYKAAVQRWKRYGDALNPLIDALGDELEGYDNG</sequence>
<dbReference type="Gene3D" id="1.25.40.10">
    <property type="entry name" value="Tetratricopeptide repeat domain"/>
    <property type="match status" value="2"/>
</dbReference>
<keyword evidence="1" id="KW-0808">Transferase</keyword>
<keyword evidence="2" id="KW-0802">TPR repeat</keyword>
<keyword evidence="4" id="KW-1185">Reference proteome</keyword>
<dbReference type="Pfam" id="PF13432">
    <property type="entry name" value="TPR_16"/>
    <property type="match status" value="1"/>
</dbReference>
<organism evidence="3 4">
    <name type="scientific">Abyssibacter profundi</name>
    <dbReference type="NCBI Taxonomy" id="2182787"/>
    <lineage>
        <taxon>Bacteria</taxon>
        <taxon>Pseudomonadati</taxon>
        <taxon>Pseudomonadota</taxon>
        <taxon>Gammaproteobacteria</taxon>
        <taxon>Chromatiales</taxon>
        <taxon>Oceanococcaceae</taxon>
        <taxon>Abyssibacter</taxon>
    </lineage>
</organism>
<dbReference type="RefSeq" id="WP_109720850.1">
    <property type="nucleotide sequence ID" value="NZ_QEQK01000011.1"/>
</dbReference>
<dbReference type="SMART" id="SM00028">
    <property type="entry name" value="TPR"/>
    <property type="match status" value="4"/>
</dbReference>
<dbReference type="PROSITE" id="PS50293">
    <property type="entry name" value="TPR_REGION"/>
    <property type="match status" value="1"/>
</dbReference>
<evidence type="ECO:0000256" key="1">
    <source>
        <dbReference type="ARBA" id="ARBA00022679"/>
    </source>
</evidence>
<name>A0A383XRQ3_9GAMM</name>
<dbReference type="Pfam" id="PF13429">
    <property type="entry name" value="TPR_15"/>
    <property type="match status" value="1"/>
</dbReference>
<dbReference type="InterPro" id="IPR011990">
    <property type="entry name" value="TPR-like_helical_dom_sf"/>
</dbReference>
<dbReference type="AlphaFoldDB" id="A0A383XRQ3"/>
<dbReference type="OrthoDB" id="9815894at2"/>
<dbReference type="GO" id="GO:0008476">
    <property type="term" value="F:protein-tyrosine sulfotransferase activity"/>
    <property type="evidence" value="ECO:0007669"/>
    <property type="project" value="InterPro"/>
</dbReference>
<dbReference type="Proteomes" id="UP000251800">
    <property type="component" value="Unassembled WGS sequence"/>
</dbReference>
<dbReference type="Gene3D" id="3.40.50.300">
    <property type="entry name" value="P-loop containing nucleotide triphosphate hydrolases"/>
    <property type="match status" value="1"/>
</dbReference>
<dbReference type="InterPro" id="IPR019734">
    <property type="entry name" value="TPR_rpt"/>
</dbReference>
<dbReference type="InterPro" id="IPR027417">
    <property type="entry name" value="P-loop_NTPase"/>
</dbReference>
<dbReference type="SUPFAM" id="SSF52540">
    <property type="entry name" value="P-loop containing nucleoside triphosphate hydrolases"/>
    <property type="match status" value="1"/>
</dbReference>
<dbReference type="PROSITE" id="PS50005">
    <property type="entry name" value="TPR"/>
    <property type="match status" value="2"/>
</dbReference>
<dbReference type="InterPro" id="IPR026634">
    <property type="entry name" value="TPST-like"/>
</dbReference>
<proteinExistence type="predicted"/>
<evidence type="ECO:0000313" key="4">
    <source>
        <dbReference type="Proteomes" id="UP000251800"/>
    </source>
</evidence>
<dbReference type="Pfam" id="PF13469">
    <property type="entry name" value="Sulfotransfer_3"/>
    <property type="match status" value="1"/>
</dbReference>
<comment type="caution">
    <text evidence="3">The sequence shown here is derived from an EMBL/GenBank/DDBJ whole genome shotgun (WGS) entry which is preliminary data.</text>
</comment>
<feature type="repeat" description="TPR" evidence="2">
    <location>
        <begin position="81"/>
        <end position="114"/>
    </location>
</feature>
<feature type="repeat" description="TPR" evidence="2">
    <location>
        <begin position="115"/>
        <end position="148"/>
    </location>
</feature>
<evidence type="ECO:0000256" key="2">
    <source>
        <dbReference type="PROSITE-ProRule" id="PRU00339"/>
    </source>
</evidence>